<dbReference type="Proteomes" id="UP000606721">
    <property type="component" value="Unassembled WGS sequence"/>
</dbReference>
<dbReference type="RefSeq" id="WP_160290034.1">
    <property type="nucleotide sequence ID" value="NZ_JACJQT010000019.1"/>
</dbReference>
<gene>
    <name evidence="1" type="ORF">H6F99_09515</name>
</gene>
<name>A0ABR8BV70_APHFL</name>
<sequence>MSNYLILIERSPIHQSQTVNRWENRHFQPSPIAMKLMQQKLQKSALLNRGMKFPN</sequence>
<evidence type="ECO:0000313" key="2">
    <source>
        <dbReference type="Proteomes" id="UP000606721"/>
    </source>
</evidence>
<accession>A0ABR8BV70</accession>
<evidence type="ECO:0000313" key="1">
    <source>
        <dbReference type="EMBL" id="MBD2278521.1"/>
    </source>
</evidence>
<organism evidence="1 2">
    <name type="scientific">Aphanizomenon flos-aquae FACHB-1040</name>
    <dbReference type="NCBI Taxonomy" id="2692887"/>
    <lineage>
        <taxon>Bacteria</taxon>
        <taxon>Bacillati</taxon>
        <taxon>Cyanobacteriota</taxon>
        <taxon>Cyanophyceae</taxon>
        <taxon>Nostocales</taxon>
        <taxon>Aphanizomenonaceae</taxon>
        <taxon>Aphanizomenon</taxon>
    </lineage>
</organism>
<protein>
    <submittedName>
        <fullName evidence="1">Uncharacterized protein</fullName>
    </submittedName>
</protein>
<proteinExistence type="predicted"/>
<keyword evidence="2" id="KW-1185">Reference proteome</keyword>
<dbReference type="EMBL" id="JACJQT010000019">
    <property type="protein sequence ID" value="MBD2278521.1"/>
    <property type="molecule type" value="Genomic_DNA"/>
</dbReference>
<reference evidence="1 2" key="1">
    <citation type="journal article" date="2020" name="ISME J.">
        <title>Comparative genomics reveals insights into cyanobacterial evolution and habitat adaptation.</title>
        <authorList>
            <person name="Chen M.Y."/>
            <person name="Teng W.K."/>
            <person name="Zhao L."/>
            <person name="Hu C.X."/>
            <person name="Zhou Y.K."/>
            <person name="Han B.P."/>
            <person name="Song L.R."/>
            <person name="Shu W.S."/>
        </authorList>
    </citation>
    <scope>NUCLEOTIDE SEQUENCE [LARGE SCALE GENOMIC DNA]</scope>
    <source>
        <strain evidence="1 2">FACHB-1040</strain>
    </source>
</reference>
<comment type="caution">
    <text evidence="1">The sequence shown here is derived from an EMBL/GenBank/DDBJ whole genome shotgun (WGS) entry which is preliminary data.</text>
</comment>